<dbReference type="AlphaFoldDB" id="W3X643"/>
<gene>
    <name evidence="5" type="ORF">PFICI_06522</name>
</gene>
<dbReference type="InterPro" id="IPR050309">
    <property type="entry name" value="Type-B_Carboxylest/Lipase"/>
</dbReference>
<dbReference type="GeneID" id="19271535"/>
<dbReference type="Proteomes" id="UP000030651">
    <property type="component" value="Unassembled WGS sequence"/>
</dbReference>
<proteinExistence type="inferred from homology"/>
<dbReference type="InParanoid" id="W3X643"/>
<keyword evidence="3" id="KW-0732">Signal</keyword>
<dbReference type="InterPro" id="IPR029058">
    <property type="entry name" value="AB_hydrolase_fold"/>
</dbReference>
<reference evidence="6" key="1">
    <citation type="journal article" date="2015" name="BMC Genomics">
        <title>Genomic and transcriptomic analysis of the endophytic fungus Pestalotiopsis fici reveals its lifestyle and high potential for synthesis of natural products.</title>
        <authorList>
            <person name="Wang X."/>
            <person name="Zhang X."/>
            <person name="Liu L."/>
            <person name="Xiang M."/>
            <person name="Wang W."/>
            <person name="Sun X."/>
            <person name="Che Y."/>
            <person name="Guo L."/>
            <person name="Liu G."/>
            <person name="Guo L."/>
            <person name="Wang C."/>
            <person name="Yin W.B."/>
            <person name="Stadler M."/>
            <person name="Zhang X."/>
            <person name="Liu X."/>
        </authorList>
    </citation>
    <scope>NUCLEOTIDE SEQUENCE [LARGE SCALE GENOMIC DNA]</scope>
    <source>
        <strain evidence="6">W106-1 / CGMCC3.15140</strain>
    </source>
</reference>
<evidence type="ECO:0000256" key="3">
    <source>
        <dbReference type="RuleBase" id="RU361235"/>
    </source>
</evidence>
<evidence type="ECO:0000313" key="5">
    <source>
        <dbReference type="EMBL" id="ETS81520.1"/>
    </source>
</evidence>
<keyword evidence="2 3" id="KW-0378">Hydrolase</keyword>
<name>W3X643_PESFW</name>
<evidence type="ECO:0000259" key="4">
    <source>
        <dbReference type="Pfam" id="PF00135"/>
    </source>
</evidence>
<dbReference type="InterPro" id="IPR019826">
    <property type="entry name" value="Carboxylesterase_B_AS"/>
</dbReference>
<comment type="similarity">
    <text evidence="1 3">Belongs to the type-B carboxylesterase/lipase family.</text>
</comment>
<dbReference type="eggNOG" id="KOG1516">
    <property type="taxonomic scope" value="Eukaryota"/>
</dbReference>
<dbReference type="ESTHER" id="9pezi-w3x643">
    <property type="family name" value="Fungal_carboxylesterase_lipase"/>
</dbReference>
<dbReference type="PANTHER" id="PTHR11559">
    <property type="entry name" value="CARBOXYLESTERASE"/>
    <property type="match status" value="1"/>
</dbReference>
<dbReference type="HOGENOM" id="CLU_006586_10_5_1"/>
<accession>W3X643</accession>
<feature type="domain" description="Carboxylesterase type B" evidence="4">
    <location>
        <begin position="46"/>
        <end position="561"/>
    </location>
</feature>
<dbReference type="SUPFAM" id="SSF53474">
    <property type="entry name" value="alpha/beta-Hydrolases"/>
    <property type="match status" value="1"/>
</dbReference>
<feature type="chain" id="PRO_5005150185" description="Carboxylic ester hydrolase" evidence="3">
    <location>
        <begin position="20"/>
        <end position="564"/>
    </location>
</feature>
<dbReference type="STRING" id="1229662.W3X643"/>
<evidence type="ECO:0000256" key="1">
    <source>
        <dbReference type="ARBA" id="ARBA00005964"/>
    </source>
</evidence>
<evidence type="ECO:0000256" key="2">
    <source>
        <dbReference type="ARBA" id="ARBA00022801"/>
    </source>
</evidence>
<sequence>MRFRAIVSSSLLMLSTVLGSTFTTGSKEDLPVIDLGYELHQSLSYNKSSEVYLFQNIRYAQPPTGERRFRAPAAPKIDRTAVRNGSELRNCPQGMPVWQAKAYGPIRKFSDPRNSFNLTAWEEAIATARIPELELNAETTEDCLFLDVHVQKGIFDRAQQDLQSSQSSDGAPVLVWIHGGGYTLGSKTGAPTPVFFPDGLLAQADSSDEGMVFVALNYRLGALGFLAGPEVAADGDLNAGLLDQRLALEWVQKHIHLFGGSAKRVTVMGESAGGGSAILQTAAFGGKKGPAPFAQIIAQSPAAMPNAQPVPNAFSDFLAALNVSTLDEARRAASSDVIRANEVQIDAAPAVNYNFGPVLDGTFMPNTIGKALSSGAYDKSVQVLSSHNLFEGGFFYDPTVRTEDEFRAWLDRSIIGLDQAQTDYLSATLYPPNFDGSLGYVDQATRQMALWEEAVILCHFQSLNQAVGGNSYAYEFGIPPGFHTQDLKYTFNDPTSPVPFPQAQDLIQRSIATFVKIGIPVLDSKEQTYPVWGSNHSTLKVAEIGAQVGRSGINETRCTWWRDV</sequence>
<dbReference type="InterPro" id="IPR002018">
    <property type="entry name" value="CarbesteraseB"/>
</dbReference>
<feature type="signal peptide" evidence="3">
    <location>
        <begin position="1"/>
        <end position="19"/>
    </location>
</feature>
<dbReference type="PROSITE" id="PS00122">
    <property type="entry name" value="CARBOXYLESTERASE_B_1"/>
    <property type="match status" value="1"/>
</dbReference>
<dbReference type="EC" id="3.1.1.-" evidence="3"/>
<protein>
    <recommendedName>
        <fullName evidence="3">Carboxylic ester hydrolase</fullName>
        <ecNumber evidence="3">3.1.1.-</ecNumber>
    </recommendedName>
</protein>
<dbReference type="KEGG" id="pfy:PFICI_06522"/>
<evidence type="ECO:0000313" key="6">
    <source>
        <dbReference type="Proteomes" id="UP000030651"/>
    </source>
</evidence>
<dbReference type="OMA" id="QNIRYAQ"/>
<dbReference type="Pfam" id="PF00135">
    <property type="entry name" value="COesterase"/>
    <property type="match status" value="1"/>
</dbReference>
<keyword evidence="6" id="KW-1185">Reference proteome</keyword>
<dbReference type="Gene3D" id="3.40.50.1820">
    <property type="entry name" value="alpha/beta hydrolase"/>
    <property type="match status" value="1"/>
</dbReference>
<organism evidence="5 6">
    <name type="scientific">Pestalotiopsis fici (strain W106-1 / CGMCC3.15140)</name>
    <dbReference type="NCBI Taxonomy" id="1229662"/>
    <lineage>
        <taxon>Eukaryota</taxon>
        <taxon>Fungi</taxon>
        <taxon>Dikarya</taxon>
        <taxon>Ascomycota</taxon>
        <taxon>Pezizomycotina</taxon>
        <taxon>Sordariomycetes</taxon>
        <taxon>Xylariomycetidae</taxon>
        <taxon>Amphisphaeriales</taxon>
        <taxon>Sporocadaceae</taxon>
        <taxon>Pestalotiopsis</taxon>
    </lineage>
</organism>
<dbReference type="RefSeq" id="XP_007833294.1">
    <property type="nucleotide sequence ID" value="XM_007835103.1"/>
</dbReference>
<dbReference type="OrthoDB" id="408631at2759"/>
<dbReference type="EMBL" id="KI912112">
    <property type="protein sequence ID" value="ETS81520.1"/>
    <property type="molecule type" value="Genomic_DNA"/>
</dbReference>
<dbReference type="GO" id="GO:0016787">
    <property type="term" value="F:hydrolase activity"/>
    <property type="evidence" value="ECO:0007669"/>
    <property type="project" value="UniProtKB-KW"/>
</dbReference>